<feature type="compositionally biased region" description="Polar residues" evidence="5">
    <location>
        <begin position="239"/>
        <end position="261"/>
    </location>
</feature>
<evidence type="ECO:0000313" key="8">
    <source>
        <dbReference type="Proteomes" id="UP001209878"/>
    </source>
</evidence>
<evidence type="ECO:0000256" key="3">
    <source>
        <dbReference type="ARBA" id="ARBA00022833"/>
    </source>
</evidence>
<dbReference type="GO" id="GO:0005886">
    <property type="term" value="C:plasma membrane"/>
    <property type="evidence" value="ECO:0007669"/>
    <property type="project" value="TreeGrafter"/>
</dbReference>
<keyword evidence="2 4" id="KW-0863">Zinc-finger</keyword>
<dbReference type="Proteomes" id="UP001209878">
    <property type="component" value="Unassembled WGS sequence"/>
</dbReference>
<dbReference type="InterPro" id="IPR002893">
    <property type="entry name" value="Znf_MYND"/>
</dbReference>
<dbReference type="InterPro" id="IPR038825">
    <property type="entry name" value="Apical_junction"/>
</dbReference>
<feature type="compositionally biased region" description="Basic and acidic residues" evidence="5">
    <location>
        <begin position="214"/>
        <end position="228"/>
    </location>
</feature>
<proteinExistence type="predicted"/>
<protein>
    <recommendedName>
        <fullName evidence="6">MYND-type domain-containing protein</fullName>
    </recommendedName>
</protein>
<dbReference type="PANTHER" id="PTHR21517:SF3">
    <property type="entry name" value="APICAL JUNCTION COMPONENT 1 HOMOLOG"/>
    <property type="match status" value="1"/>
</dbReference>
<keyword evidence="3" id="KW-0862">Zinc</keyword>
<gene>
    <name evidence="7" type="ORF">NP493_463g00022</name>
</gene>
<keyword evidence="1" id="KW-0479">Metal-binding</keyword>
<organism evidence="7 8">
    <name type="scientific">Ridgeia piscesae</name>
    <name type="common">Tubeworm</name>
    <dbReference type="NCBI Taxonomy" id="27915"/>
    <lineage>
        <taxon>Eukaryota</taxon>
        <taxon>Metazoa</taxon>
        <taxon>Spiralia</taxon>
        <taxon>Lophotrochozoa</taxon>
        <taxon>Annelida</taxon>
        <taxon>Polychaeta</taxon>
        <taxon>Sedentaria</taxon>
        <taxon>Canalipalpata</taxon>
        <taxon>Sabellida</taxon>
        <taxon>Siboglinidae</taxon>
        <taxon>Ridgeia</taxon>
    </lineage>
</organism>
<evidence type="ECO:0000313" key="7">
    <source>
        <dbReference type="EMBL" id="KAK2179980.1"/>
    </source>
</evidence>
<evidence type="ECO:0000256" key="2">
    <source>
        <dbReference type="ARBA" id="ARBA00022771"/>
    </source>
</evidence>
<dbReference type="InterPro" id="IPR058586">
    <property type="entry name" value="Ajm-1"/>
</dbReference>
<dbReference type="EMBL" id="JAODUO010000463">
    <property type="protein sequence ID" value="KAK2179980.1"/>
    <property type="molecule type" value="Genomic_DNA"/>
</dbReference>
<feature type="domain" description="MYND-type" evidence="6">
    <location>
        <begin position="413"/>
        <end position="456"/>
    </location>
</feature>
<dbReference type="GO" id="GO:0008270">
    <property type="term" value="F:zinc ion binding"/>
    <property type="evidence" value="ECO:0007669"/>
    <property type="project" value="UniProtKB-KW"/>
</dbReference>
<comment type="caution">
    <text evidence="7">The sequence shown here is derived from an EMBL/GenBank/DDBJ whole genome shotgun (WGS) entry which is preliminary data.</text>
</comment>
<dbReference type="GO" id="GO:0043296">
    <property type="term" value="C:apical junction complex"/>
    <property type="evidence" value="ECO:0007669"/>
    <property type="project" value="TreeGrafter"/>
</dbReference>
<evidence type="ECO:0000256" key="5">
    <source>
        <dbReference type="SAM" id="MobiDB-lite"/>
    </source>
</evidence>
<sequence length="718" mass="78886">MTTLACEFFADRSSRTSLLETDLDTGEQRATPLVRETDIDYARSMTDLAHPAAHARAPTDDIMTRSLVALPGDQATTPVELTLSANELRIRRSLSKLSVPQWYSVAASRQNRDVIRLKNVERAAVVSSPRRSLHLSTPNIARHSARPVVINYRVKTPLGARSPVATPTDEFELPSAKFRKHPSTWARIETRPPPPPEGAATSRSAREAYLRLKREQEGVRGRDCRDGHPASNPAGETAQGRSGSTRSCRSVLTTPPGSVTEASIRARAAGISEGVRRHSGGKGSYPVMGTRINLAEFGNKSAKPDVDGVHPTSNGHHSVKFALQQPRSYHVTHHNAVRGDVSPARYDSEAKQKQMEEVLDSLLGIPSALPVNNISPSLTPLRHCPAHATTSGGAAADASGDDDNDDVTVTCRNPKCGRQASLSEARTCYKTCHNCYTYYCSRVCRQEHWQRHKRKCVFSRVGSLCKNIIRKVHDDPALSAEMTRVARSGYLANGRGCVKLSFPSQIEADSFLGCHDNPVTPAVFVSLTQLKDNAVGDEHFFELTDLCKTYNPQVKYVIDVAVTATVNDVDDVPASPRRGAASGDARTVSKCAKLRLHLRPSPRHSDRSEPDTLILTAVPGSELTENVAGRRARQICFVNMQRKLRQRGVSLRHQYPGVYDKLCAYVAENEHFAPITLFPLNRNSGRKFMCLIMPNSEPDVAWMHQPDLLDEIGLSTAV</sequence>
<keyword evidence="8" id="KW-1185">Reference proteome</keyword>
<accession>A0AAD9NRR7</accession>
<dbReference type="PANTHER" id="PTHR21517">
    <property type="entry name" value="APICAL JUNCTION COMPONENT 1 HOMOLOG"/>
    <property type="match status" value="1"/>
</dbReference>
<reference evidence="7" key="1">
    <citation type="journal article" date="2023" name="Mol. Biol. Evol.">
        <title>Third-Generation Sequencing Reveals the Adaptive Role of the Epigenome in Three Deep-Sea Polychaetes.</title>
        <authorList>
            <person name="Perez M."/>
            <person name="Aroh O."/>
            <person name="Sun Y."/>
            <person name="Lan Y."/>
            <person name="Juniper S.K."/>
            <person name="Young C.R."/>
            <person name="Angers B."/>
            <person name="Qian P.Y."/>
        </authorList>
    </citation>
    <scope>NUCLEOTIDE SEQUENCE</scope>
    <source>
        <strain evidence="7">R07B-5</strain>
    </source>
</reference>
<evidence type="ECO:0000256" key="1">
    <source>
        <dbReference type="ARBA" id="ARBA00022723"/>
    </source>
</evidence>
<evidence type="ECO:0000259" key="6">
    <source>
        <dbReference type="PROSITE" id="PS50865"/>
    </source>
</evidence>
<dbReference type="PROSITE" id="PS50865">
    <property type="entry name" value="ZF_MYND_2"/>
    <property type="match status" value="1"/>
</dbReference>
<name>A0AAD9NRR7_RIDPI</name>
<dbReference type="GO" id="GO:0045216">
    <property type="term" value="P:cell-cell junction organization"/>
    <property type="evidence" value="ECO:0007669"/>
    <property type="project" value="InterPro"/>
</dbReference>
<evidence type="ECO:0000256" key="4">
    <source>
        <dbReference type="PROSITE-ProRule" id="PRU00134"/>
    </source>
</evidence>
<dbReference type="CDD" id="cd20335">
    <property type="entry name" value="BRcat_RBR"/>
    <property type="match status" value="1"/>
</dbReference>
<dbReference type="Pfam" id="PF26649">
    <property type="entry name" value="Ajm-1"/>
    <property type="match status" value="1"/>
</dbReference>
<dbReference type="AlphaFoldDB" id="A0AAD9NRR7"/>
<feature type="region of interest" description="Disordered" evidence="5">
    <location>
        <begin position="214"/>
        <end position="262"/>
    </location>
</feature>